<evidence type="ECO:0000256" key="1">
    <source>
        <dbReference type="SAM" id="SignalP"/>
    </source>
</evidence>
<protein>
    <submittedName>
        <fullName evidence="4">CubicO group peptidase, beta-lactamase class C family</fullName>
    </submittedName>
</protein>
<dbReference type="Gene3D" id="3.40.710.10">
    <property type="entry name" value="DD-peptidase/beta-lactamase superfamily"/>
    <property type="match status" value="1"/>
</dbReference>
<dbReference type="STRING" id="478744.SAMN05444359_101291"/>
<sequence>MKHLLPLCLFLLLGSVALNAQSSEQITSDAQKALAAFDTPGFAIGVIKDGKVLLSEGFGTRTAGKEETVDGNTLFAIASNSKAFISTAIVKLHEEGKLDLDAPVQTYLPYFQLYDEYVSQHTTVRDLLCHRVGLGTFSGDAIWYKSDKSAEEIVRQIRHLPQAYGWRAGYGYTNLMFITAGEVIRSVTGQSWAEYVRENFLTPLGMSRTQTSVLPLSKMDNVATPHVTHRNNLPLKMAPWEASGAAGGIISSTNDMLQWMRAQLGEGTIEGKEIFPDKVQDQTFKVHNAYGGQLSFSATGLGWFIYEREGKAIVTHGGGYDGMYSRVLMIPELELGIVVLSNSMTGLSSALASRARDLALGLDDANWLAKATEGEMIGRENWDQKFEEPKASRVSGTSPSLKEEDMIGTYTDPLFGEFEVAKSGSGELELRFAGSPRLNANLSHWHYDSWKLEWHEPHAWFDFGTVQFLKNNRQQVTGLRFDVPNDDIFFEELEPVKERK</sequence>
<feature type="domain" description="Beta-lactamase-related" evidence="2">
    <location>
        <begin position="36"/>
        <end position="353"/>
    </location>
</feature>
<dbReference type="InterPro" id="IPR050491">
    <property type="entry name" value="AmpC-like"/>
</dbReference>
<feature type="signal peptide" evidence="1">
    <location>
        <begin position="1"/>
        <end position="20"/>
    </location>
</feature>
<organism evidence="4 5">
    <name type="scientific">Neolewinella agarilytica</name>
    <dbReference type="NCBI Taxonomy" id="478744"/>
    <lineage>
        <taxon>Bacteria</taxon>
        <taxon>Pseudomonadati</taxon>
        <taxon>Bacteroidota</taxon>
        <taxon>Saprospiria</taxon>
        <taxon>Saprospirales</taxon>
        <taxon>Lewinellaceae</taxon>
        <taxon>Neolewinella</taxon>
    </lineage>
</organism>
<dbReference type="InterPro" id="IPR001466">
    <property type="entry name" value="Beta-lactam-related"/>
</dbReference>
<dbReference type="SUPFAM" id="SSF56601">
    <property type="entry name" value="beta-lactamase/transpeptidase-like"/>
    <property type="match status" value="1"/>
</dbReference>
<evidence type="ECO:0000313" key="4">
    <source>
        <dbReference type="EMBL" id="SEP62738.1"/>
    </source>
</evidence>
<feature type="domain" description="Peptidase S12 Pab87-related C-terminal" evidence="3">
    <location>
        <begin position="393"/>
        <end position="493"/>
    </location>
</feature>
<gene>
    <name evidence="4" type="ORF">SAMN05444359_101291</name>
</gene>
<dbReference type="Pfam" id="PF00144">
    <property type="entry name" value="Beta-lactamase"/>
    <property type="match status" value="1"/>
</dbReference>
<dbReference type="InterPro" id="IPR012338">
    <property type="entry name" value="Beta-lactam/transpept-like"/>
</dbReference>
<accession>A0A1H8ZGA7</accession>
<evidence type="ECO:0000313" key="5">
    <source>
        <dbReference type="Proteomes" id="UP000199021"/>
    </source>
</evidence>
<dbReference type="Pfam" id="PF11954">
    <property type="entry name" value="DUF3471"/>
    <property type="match status" value="1"/>
</dbReference>
<dbReference type="EMBL" id="FOFB01000001">
    <property type="protein sequence ID" value="SEP62738.1"/>
    <property type="molecule type" value="Genomic_DNA"/>
</dbReference>
<dbReference type="OrthoDB" id="1522765at2"/>
<dbReference type="InterPro" id="IPR021860">
    <property type="entry name" value="Peptidase_S12_Pab87-rel_C"/>
</dbReference>
<dbReference type="RefSeq" id="WP_090165013.1">
    <property type="nucleotide sequence ID" value="NZ_FOFB01000001.1"/>
</dbReference>
<dbReference type="PANTHER" id="PTHR46825">
    <property type="entry name" value="D-ALANYL-D-ALANINE-CARBOXYPEPTIDASE/ENDOPEPTIDASE AMPH"/>
    <property type="match status" value="1"/>
</dbReference>
<keyword evidence="5" id="KW-1185">Reference proteome</keyword>
<feature type="chain" id="PRO_5011760826" evidence="1">
    <location>
        <begin position="21"/>
        <end position="500"/>
    </location>
</feature>
<keyword evidence="1" id="KW-0732">Signal</keyword>
<name>A0A1H8ZGA7_9BACT</name>
<dbReference type="PANTHER" id="PTHR46825:SF15">
    <property type="entry name" value="BETA-LACTAMASE-RELATED DOMAIN-CONTAINING PROTEIN"/>
    <property type="match status" value="1"/>
</dbReference>
<dbReference type="AlphaFoldDB" id="A0A1H8ZGA7"/>
<evidence type="ECO:0000259" key="3">
    <source>
        <dbReference type="Pfam" id="PF11954"/>
    </source>
</evidence>
<reference evidence="5" key="1">
    <citation type="submission" date="2016-10" db="EMBL/GenBank/DDBJ databases">
        <authorList>
            <person name="Varghese N."/>
            <person name="Submissions S."/>
        </authorList>
    </citation>
    <scope>NUCLEOTIDE SEQUENCE [LARGE SCALE GENOMIC DNA]</scope>
    <source>
        <strain evidence="5">DSM 24740</strain>
    </source>
</reference>
<evidence type="ECO:0000259" key="2">
    <source>
        <dbReference type="Pfam" id="PF00144"/>
    </source>
</evidence>
<proteinExistence type="predicted"/>
<dbReference type="InParanoid" id="A0A1H8ZGA7"/>
<dbReference type="Gene3D" id="2.40.128.600">
    <property type="match status" value="1"/>
</dbReference>
<dbReference type="Proteomes" id="UP000199021">
    <property type="component" value="Unassembled WGS sequence"/>
</dbReference>